<feature type="compositionally biased region" description="Basic and acidic residues" evidence="17">
    <location>
        <begin position="119"/>
        <end position="131"/>
    </location>
</feature>
<evidence type="ECO:0000256" key="13">
    <source>
        <dbReference type="ARBA" id="ARBA00023163"/>
    </source>
</evidence>
<dbReference type="Pfam" id="PF00096">
    <property type="entry name" value="zf-C2H2"/>
    <property type="match status" value="15"/>
</dbReference>
<dbReference type="PANTHER" id="PTHR23234">
    <property type="entry name" value="ZNF44 PROTEIN"/>
    <property type="match status" value="1"/>
</dbReference>
<dbReference type="FunFam" id="3.30.160.60:FF:001090">
    <property type="entry name" value="zinc finger protein 629 isoform X2"/>
    <property type="match status" value="1"/>
</dbReference>
<evidence type="ECO:0000313" key="19">
    <source>
        <dbReference type="Proteomes" id="UP000515140"/>
    </source>
</evidence>
<dbReference type="GO" id="GO:0008270">
    <property type="term" value="F:zinc ion binding"/>
    <property type="evidence" value="ECO:0007669"/>
    <property type="project" value="UniProtKB-KW"/>
</dbReference>
<feature type="region of interest" description="Disordered" evidence="17">
    <location>
        <begin position="872"/>
        <end position="916"/>
    </location>
</feature>
<dbReference type="SUPFAM" id="SSF57667">
    <property type="entry name" value="beta-beta-alpha zinc fingers"/>
    <property type="match status" value="13"/>
</dbReference>
<evidence type="ECO:0000256" key="15">
    <source>
        <dbReference type="ARBA" id="ARBA00068403"/>
    </source>
</evidence>
<evidence type="ECO:0000256" key="8">
    <source>
        <dbReference type="ARBA" id="ARBA00022771"/>
    </source>
</evidence>
<feature type="domain" description="C2H2-type" evidence="18">
    <location>
        <begin position="805"/>
        <end position="832"/>
    </location>
</feature>
<dbReference type="PROSITE" id="PS00028">
    <property type="entry name" value="ZINC_FINGER_C2H2_1"/>
    <property type="match status" value="19"/>
</dbReference>
<dbReference type="CTD" id="23361"/>
<dbReference type="FunFam" id="3.30.160.60:FF:000269">
    <property type="entry name" value="Zinc finger protein 287"/>
    <property type="match status" value="1"/>
</dbReference>
<dbReference type="FunFam" id="3.30.160.60:FF:001188">
    <property type="entry name" value="zinc finger protein 629 isoform X2"/>
    <property type="match status" value="1"/>
</dbReference>
<feature type="domain" description="C2H2-type" evidence="18">
    <location>
        <begin position="592"/>
        <end position="619"/>
    </location>
</feature>
<feature type="domain" description="C2H2-type" evidence="18">
    <location>
        <begin position="312"/>
        <end position="339"/>
    </location>
</feature>
<feature type="region of interest" description="Disordered" evidence="17">
    <location>
        <begin position="1"/>
        <end position="32"/>
    </location>
</feature>
<dbReference type="InterPro" id="IPR050758">
    <property type="entry name" value="Znf_C2H2-type"/>
</dbReference>
<evidence type="ECO:0000256" key="11">
    <source>
        <dbReference type="ARBA" id="ARBA00023015"/>
    </source>
</evidence>
<dbReference type="FunFam" id="3.30.160.60:FF:000751">
    <property type="entry name" value="zinc finger protein 629 isoform X2"/>
    <property type="match status" value="1"/>
</dbReference>
<dbReference type="Gene3D" id="3.30.160.60">
    <property type="entry name" value="Classic Zinc Finger"/>
    <property type="match status" value="19"/>
</dbReference>
<feature type="domain" description="C2H2-type" evidence="18">
    <location>
        <begin position="424"/>
        <end position="451"/>
    </location>
</feature>
<dbReference type="SMART" id="SM00355">
    <property type="entry name" value="ZnF_C2H2"/>
    <property type="match status" value="19"/>
</dbReference>
<feature type="domain" description="C2H2-type" evidence="18">
    <location>
        <begin position="508"/>
        <end position="535"/>
    </location>
</feature>
<feature type="domain" description="C2H2-type" evidence="18">
    <location>
        <begin position="396"/>
        <end position="423"/>
    </location>
</feature>
<evidence type="ECO:0000256" key="7">
    <source>
        <dbReference type="ARBA" id="ARBA00022737"/>
    </source>
</evidence>
<evidence type="ECO:0000256" key="17">
    <source>
        <dbReference type="SAM" id="MobiDB-lite"/>
    </source>
</evidence>
<feature type="domain" description="C2H2-type" evidence="18">
    <location>
        <begin position="564"/>
        <end position="591"/>
    </location>
</feature>
<evidence type="ECO:0000256" key="3">
    <source>
        <dbReference type="ARBA" id="ARBA00006991"/>
    </source>
</evidence>
<dbReference type="GeneID" id="110223218"/>
<evidence type="ECO:0000256" key="16">
    <source>
        <dbReference type="PROSITE-ProRule" id="PRU00042"/>
    </source>
</evidence>
<comment type="function">
    <text evidence="1">May be involved in transcriptional regulation.</text>
</comment>
<dbReference type="InterPro" id="IPR036236">
    <property type="entry name" value="Znf_C2H2_sf"/>
</dbReference>
<keyword evidence="10" id="KW-0832">Ubl conjugation</keyword>
<feature type="domain" description="C2H2-type" evidence="18">
    <location>
        <begin position="922"/>
        <end position="946"/>
    </location>
</feature>
<dbReference type="PANTHER" id="PTHR23234:SF8">
    <property type="entry name" value="C2H2-TYPE DOMAIN-CONTAINING PROTEIN"/>
    <property type="match status" value="1"/>
</dbReference>
<feature type="domain" description="C2H2-type" evidence="18">
    <location>
        <begin position="753"/>
        <end position="780"/>
    </location>
</feature>
<comment type="subcellular location">
    <subcellularLocation>
        <location evidence="2">Nucleus</location>
    </subcellularLocation>
</comment>
<dbReference type="FunFam" id="3.30.160.60:FF:004864">
    <property type="match status" value="1"/>
</dbReference>
<dbReference type="InterPro" id="IPR013087">
    <property type="entry name" value="Znf_C2H2_type"/>
</dbReference>
<feature type="domain" description="C2H2-type" evidence="18">
    <location>
        <begin position="228"/>
        <end position="255"/>
    </location>
</feature>
<dbReference type="FunCoup" id="A0A6P5M6Z5">
    <property type="interactions" value="323"/>
</dbReference>
<feature type="domain" description="C2H2-type" evidence="18">
    <location>
        <begin position="852"/>
        <end position="879"/>
    </location>
</feature>
<dbReference type="KEGG" id="pcw:110223218"/>
<proteinExistence type="inferred from homology"/>
<keyword evidence="8 16" id="KW-0863">Zinc-finger</keyword>
<keyword evidence="9" id="KW-0862">Zinc</keyword>
<evidence type="ECO:0000256" key="12">
    <source>
        <dbReference type="ARBA" id="ARBA00023125"/>
    </source>
</evidence>
<evidence type="ECO:0000313" key="20">
    <source>
        <dbReference type="RefSeq" id="XP_020864259.1"/>
    </source>
</evidence>
<dbReference type="FunFam" id="3.30.160.60:FF:002063">
    <property type="entry name" value="RB associated KRAB zinc finger"/>
    <property type="match status" value="1"/>
</dbReference>
<evidence type="ECO:0000256" key="4">
    <source>
        <dbReference type="ARBA" id="ARBA00022499"/>
    </source>
</evidence>
<feature type="domain" description="C2H2-type" evidence="18">
    <location>
        <begin position="452"/>
        <end position="479"/>
    </location>
</feature>
<evidence type="ECO:0000256" key="10">
    <source>
        <dbReference type="ARBA" id="ARBA00022843"/>
    </source>
</evidence>
<keyword evidence="11" id="KW-0805">Transcription regulation</keyword>
<keyword evidence="19" id="KW-1185">Reference proteome</keyword>
<dbReference type="PROSITE" id="PS50157">
    <property type="entry name" value="ZINC_FINGER_C2H2_2"/>
    <property type="match status" value="19"/>
</dbReference>
<keyword evidence="6" id="KW-0479">Metal-binding</keyword>
<dbReference type="FunFam" id="3.30.160.60:FF:002254">
    <property type="entry name" value="Zinc finger protein 540"/>
    <property type="match status" value="1"/>
</dbReference>
<evidence type="ECO:0000259" key="18">
    <source>
        <dbReference type="PROSITE" id="PS50157"/>
    </source>
</evidence>
<dbReference type="AlphaFoldDB" id="A0A6P5M6Z5"/>
<evidence type="ECO:0000256" key="9">
    <source>
        <dbReference type="ARBA" id="ARBA00022833"/>
    </source>
</evidence>
<dbReference type="FunFam" id="3.30.160.60:FF:000990">
    <property type="entry name" value="zinc finger protein 629 isoform X2"/>
    <property type="match status" value="1"/>
</dbReference>
<feature type="compositionally biased region" description="Gly residues" evidence="17">
    <location>
        <begin position="617"/>
        <end position="626"/>
    </location>
</feature>
<evidence type="ECO:0000256" key="6">
    <source>
        <dbReference type="ARBA" id="ARBA00022723"/>
    </source>
</evidence>
<feature type="domain" description="C2H2-type" evidence="18">
    <location>
        <begin position="368"/>
        <end position="395"/>
    </location>
</feature>
<feature type="region of interest" description="Disordered" evidence="17">
    <location>
        <begin position="685"/>
        <end position="737"/>
    </location>
</feature>
<feature type="compositionally biased region" description="Polar residues" evidence="17">
    <location>
        <begin position="892"/>
        <end position="910"/>
    </location>
</feature>
<feature type="domain" description="C2H2-type" evidence="18">
    <location>
        <begin position="480"/>
        <end position="507"/>
    </location>
</feature>
<organism evidence="19 20">
    <name type="scientific">Phascolarctos cinereus</name>
    <name type="common">Koala</name>
    <dbReference type="NCBI Taxonomy" id="38626"/>
    <lineage>
        <taxon>Eukaryota</taxon>
        <taxon>Metazoa</taxon>
        <taxon>Chordata</taxon>
        <taxon>Craniata</taxon>
        <taxon>Vertebrata</taxon>
        <taxon>Euteleostomi</taxon>
        <taxon>Mammalia</taxon>
        <taxon>Metatheria</taxon>
        <taxon>Diprotodontia</taxon>
        <taxon>Phascolarctidae</taxon>
        <taxon>Phascolarctos</taxon>
    </lineage>
</organism>
<feature type="domain" description="C2H2-type" evidence="18">
    <location>
        <begin position="536"/>
        <end position="563"/>
    </location>
</feature>
<feature type="domain" description="C2H2-type" evidence="18">
    <location>
        <begin position="256"/>
        <end position="283"/>
    </location>
</feature>
<keyword evidence="7" id="KW-0677">Repeat</keyword>
<keyword evidence="5" id="KW-0597">Phosphoprotein</keyword>
<keyword evidence="4" id="KW-1017">Isopeptide bond</keyword>
<keyword evidence="12" id="KW-0238">DNA-binding</keyword>
<keyword evidence="14" id="KW-0539">Nucleus</keyword>
<sequence length="949" mass="104677">MTPPPSTRGSGAHERLALEARGPGLQPSSPFTPLLLPGRLRWRTEPGCQPGASAPRALLRPGLAPAPACCVVTWDGPGVEQRRKAHSGVEGPLNPTSALISRMEQGAELWGPDLQGPEESLRDGHKGARSENEEENLQPEGSGDEMPLGDPPHSPELKNPPEMPLEEIPLDNPASESVPAPSDWTKACETGWQWGALTTWNSPPIVTASEPSLRELVQGRPSGGDKPYICNECGKSFSQWSKLLRHQRIHTGERPNTCSECGKSFTQSSHLVQHQRTHTGEKPYKCPDCGKCFSWSSNLVQHQRTHTGEKPYKCTECEKAFTQSTNLIKHQRSHTGEKPYKCGECRRAFYRSSDLIQHQATHTGEKPYKCTECGKRFGQNHNLLKHQKIHAGEKPYRCTECGKSFIQSSELTQHQRTHTGEKPYECLECGKSFGHSSTLIKHQRTHLREDPFKCPVCGKTFTLSATLLRHQRTHTGERPYKCPECGKSFSVSSNLINHQRIHRGERPYICADCGKSFIMSSTLIRHQRIHTGEKPYKCPDCGKSFIRSSHLIQHRRTHTGEKPYKCPECGKSFSQSSNLITHVRTHMDENLFLCPECGKAFVDAAELLQHRIIHGGGKPPSGGALGDGAEPASPAGEKPYKFSVGLGESALLPPPGAKPHKCLVCGKGFNDEAIFMQHQRIHIGENPYKTTDGTERPSPHPSQLRPQRTFLGRKSYPGAEKGDSLDHIGPTPKNLEGRESFSQSLELLSPKSYICSHCGESFLDRSVLHQHQLTHGNEKPYIFPEYRTGVGEGAGPSPILSGKPFKCPECQKSFSLSSELLQHQKVHAGEKPYKSSSVLLEHLKSPLGARPYSCSVCGVSFLDRLALIRHQGSHTQEKPPTPGENLPEPATLPTSQDGEASPMTESSNQCEVPKTQPGEKPYICPECGEGFTETTTLLLHRGSHPGVTL</sequence>
<name>A0A6P5M6Z5_PHACI</name>
<feature type="region of interest" description="Disordered" evidence="17">
    <location>
        <begin position="110"/>
        <end position="182"/>
    </location>
</feature>
<feature type="region of interest" description="Disordered" evidence="17">
    <location>
        <begin position="617"/>
        <end position="640"/>
    </location>
</feature>
<dbReference type="RefSeq" id="XP_020864259.1">
    <property type="nucleotide sequence ID" value="XM_021008600.1"/>
</dbReference>
<reference evidence="20" key="1">
    <citation type="submission" date="2025-08" db="UniProtKB">
        <authorList>
            <consortium name="RefSeq"/>
        </authorList>
    </citation>
    <scope>IDENTIFICATION</scope>
    <source>
        <tissue evidence="20">Spleen</tissue>
    </source>
</reference>
<protein>
    <recommendedName>
        <fullName evidence="15">Zinc finger protein 629</fullName>
    </recommendedName>
</protein>
<gene>
    <name evidence="20" type="primary">ZNF629</name>
</gene>
<accession>A0A6P5M6Z5</accession>
<dbReference type="InParanoid" id="A0A6P5M6Z5"/>
<keyword evidence="13" id="KW-0804">Transcription</keyword>
<evidence type="ECO:0000256" key="14">
    <source>
        <dbReference type="ARBA" id="ARBA00023242"/>
    </source>
</evidence>
<dbReference type="Proteomes" id="UP000515140">
    <property type="component" value="Unplaced"/>
</dbReference>
<feature type="domain" description="C2H2-type" evidence="18">
    <location>
        <begin position="284"/>
        <end position="311"/>
    </location>
</feature>
<dbReference type="GO" id="GO:0003677">
    <property type="term" value="F:DNA binding"/>
    <property type="evidence" value="ECO:0007669"/>
    <property type="project" value="UniProtKB-KW"/>
</dbReference>
<dbReference type="FunFam" id="3.30.160.60:FF:001202">
    <property type="entry name" value="zinc finger protein 629 isoform X2"/>
    <property type="match status" value="1"/>
</dbReference>
<dbReference type="FunFam" id="3.30.160.60:FF:001960">
    <property type="entry name" value="zinc finger protein 629 isoform X1"/>
    <property type="match status" value="1"/>
</dbReference>
<dbReference type="FunFam" id="3.30.160.60:FF:000446">
    <property type="entry name" value="Zinc finger protein"/>
    <property type="match status" value="1"/>
</dbReference>
<dbReference type="FunFam" id="3.30.160.60:FF:001767">
    <property type="entry name" value="Zinc finger protein 629"/>
    <property type="match status" value="2"/>
</dbReference>
<dbReference type="FunFam" id="3.30.160.60:FF:000431">
    <property type="entry name" value="zinc finger protein 629 isoform X2"/>
    <property type="match status" value="3"/>
</dbReference>
<evidence type="ECO:0000256" key="1">
    <source>
        <dbReference type="ARBA" id="ARBA00003767"/>
    </source>
</evidence>
<comment type="similarity">
    <text evidence="3">Belongs to the krueppel C2H2-type zinc-finger protein family.</text>
</comment>
<dbReference type="FunFam" id="3.30.160.60:FF:000520">
    <property type="entry name" value="zinc finger protein 629 isoform X2"/>
    <property type="match status" value="1"/>
</dbReference>
<evidence type="ECO:0000256" key="5">
    <source>
        <dbReference type="ARBA" id="ARBA00022553"/>
    </source>
</evidence>
<feature type="domain" description="C2H2-type" evidence="18">
    <location>
        <begin position="340"/>
        <end position="367"/>
    </location>
</feature>
<dbReference type="GO" id="GO:0005634">
    <property type="term" value="C:nucleus"/>
    <property type="evidence" value="ECO:0007669"/>
    <property type="project" value="UniProtKB-SubCell"/>
</dbReference>
<evidence type="ECO:0000256" key="2">
    <source>
        <dbReference type="ARBA" id="ARBA00004123"/>
    </source>
</evidence>
<feature type="domain" description="C2H2-type" evidence="18">
    <location>
        <begin position="660"/>
        <end position="687"/>
    </location>
</feature>